<dbReference type="AlphaFoldDB" id="D7L8C3"/>
<dbReference type="Gramene" id="scaffold_301109.1">
    <property type="protein sequence ID" value="scaffold_301109.1"/>
    <property type="gene ID" value="scaffold_301109.1"/>
</dbReference>
<evidence type="ECO:0000259" key="1">
    <source>
        <dbReference type="Pfam" id="PF25210"/>
    </source>
</evidence>
<evidence type="ECO:0000313" key="3">
    <source>
        <dbReference type="Proteomes" id="UP000008694"/>
    </source>
</evidence>
<dbReference type="InterPro" id="IPR015915">
    <property type="entry name" value="Kelch-typ_b-propeller"/>
</dbReference>
<dbReference type="SUPFAM" id="SSF117281">
    <property type="entry name" value="Kelch motif"/>
    <property type="match status" value="1"/>
</dbReference>
<reference evidence="3" key="1">
    <citation type="journal article" date="2011" name="Nat. Genet.">
        <title>The Arabidopsis lyrata genome sequence and the basis of rapid genome size change.</title>
        <authorList>
            <person name="Hu T.T."/>
            <person name="Pattyn P."/>
            <person name="Bakker E.G."/>
            <person name="Cao J."/>
            <person name="Cheng J.-F."/>
            <person name="Clark R.M."/>
            <person name="Fahlgren N."/>
            <person name="Fawcett J.A."/>
            <person name="Grimwood J."/>
            <person name="Gundlach H."/>
            <person name="Haberer G."/>
            <person name="Hollister J.D."/>
            <person name="Ossowski S."/>
            <person name="Ottilar R.P."/>
            <person name="Salamov A.A."/>
            <person name="Schneeberger K."/>
            <person name="Spannagl M."/>
            <person name="Wang X."/>
            <person name="Yang L."/>
            <person name="Nasrallah M.E."/>
            <person name="Bergelson J."/>
            <person name="Carrington J.C."/>
            <person name="Gaut B.S."/>
            <person name="Schmutz J."/>
            <person name="Mayer K.F.X."/>
            <person name="Van de Peer Y."/>
            <person name="Grigoriev I.V."/>
            <person name="Nordborg M."/>
            <person name="Weigel D."/>
            <person name="Guo Y.-L."/>
        </authorList>
    </citation>
    <scope>NUCLEOTIDE SEQUENCE [LARGE SCALE GENOMIC DNA]</scope>
    <source>
        <strain evidence="3">cv. MN47</strain>
    </source>
</reference>
<keyword evidence="3" id="KW-1185">Reference proteome</keyword>
<dbReference type="InterPro" id="IPR057499">
    <property type="entry name" value="Kelch_FKB95"/>
</dbReference>
<accession>D7L8C3</accession>
<evidence type="ECO:0000313" key="2">
    <source>
        <dbReference type="EMBL" id="EFH61011.1"/>
    </source>
</evidence>
<feature type="domain" description="FKB95-like N-terminal Kelch" evidence="1">
    <location>
        <begin position="35"/>
        <end position="138"/>
    </location>
</feature>
<dbReference type="Proteomes" id="UP000008694">
    <property type="component" value="Unassembled WGS sequence"/>
</dbReference>
<protein>
    <recommendedName>
        <fullName evidence="1">FKB95-like N-terminal Kelch domain-containing protein</fullName>
    </recommendedName>
</protein>
<dbReference type="PANTHER" id="PTHR24414:SF184">
    <property type="entry name" value="GALACTOSE OXIDASE_KELCH REPEAT SUPERFAMILY PROTEIN"/>
    <property type="match status" value="1"/>
</dbReference>
<dbReference type="HOGENOM" id="CLU_1697905_0_0_1"/>
<sequence>MRCLLPLKDGSYRMSSTWWLSEICVHILGPRLSGHMCSHSYCEIENVLYFAAHRALMWYDFQVKNWRDLKGLVGLPKFPPLAQIRLADYGGKIVAMWDVNVSYGNGSSYKTRIWCAEISLERLNSCEIWGKVEWVDIMHTILDSFILVKVIAATV</sequence>
<dbReference type="eggNOG" id="KOG1072">
    <property type="taxonomic scope" value="Eukaryota"/>
</dbReference>
<gene>
    <name evidence="2" type="ORF">ARALYDRAFT_897139</name>
</gene>
<dbReference type="PANTHER" id="PTHR24414">
    <property type="entry name" value="F-BOX/KELCH-REPEAT PROTEIN SKIP4"/>
    <property type="match status" value="1"/>
</dbReference>
<dbReference type="Pfam" id="PF25210">
    <property type="entry name" value="Kelch_FKB95"/>
    <property type="match status" value="1"/>
</dbReference>
<proteinExistence type="predicted"/>
<dbReference type="EMBL" id="GL348715">
    <property type="protein sequence ID" value="EFH61011.1"/>
    <property type="molecule type" value="Genomic_DNA"/>
</dbReference>
<name>D7L8C3_ARALL</name>
<dbReference type="InterPro" id="IPR050354">
    <property type="entry name" value="F-box/kelch-repeat_ARATH"/>
</dbReference>
<organism evidence="3">
    <name type="scientific">Arabidopsis lyrata subsp. lyrata</name>
    <name type="common">Lyre-leaved rock-cress</name>
    <dbReference type="NCBI Taxonomy" id="81972"/>
    <lineage>
        <taxon>Eukaryota</taxon>
        <taxon>Viridiplantae</taxon>
        <taxon>Streptophyta</taxon>
        <taxon>Embryophyta</taxon>
        <taxon>Tracheophyta</taxon>
        <taxon>Spermatophyta</taxon>
        <taxon>Magnoliopsida</taxon>
        <taxon>eudicotyledons</taxon>
        <taxon>Gunneridae</taxon>
        <taxon>Pentapetalae</taxon>
        <taxon>rosids</taxon>
        <taxon>malvids</taxon>
        <taxon>Brassicales</taxon>
        <taxon>Brassicaceae</taxon>
        <taxon>Camelineae</taxon>
        <taxon>Arabidopsis</taxon>
    </lineage>
</organism>